<evidence type="ECO:0000259" key="5">
    <source>
        <dbReference type="PROSITE" id="PS50966"/>
    </source>
</evidence>
<evidence type="ECO:0000313" key="7">
    <source>
        <dbReference type="Proteomes" id="UP000289738"/>
    </source>
</evidence>
<keyword evidence="3" id="KW-0862">Zinc</keyword>
<dbReference type="InterPro" id="IPR007527">
    <property type="entry name" value="Znf_SWIM"/>
</dbReference>
<dbReference type="PANTHER" id="PTHR47718">
    <property type="entry name" value="OS01G0519700 PROTEIN"/>
    <property type="match status" value="1"/>
</dbReference>
<sequence length="174" mass="20649">MKKIPSKLNDYKRHLKIEHDMSHVVWNSHTKELFDRNWNDFLIKYGFVDNKELSAIEAQFQQVYTHQKFKKVQAQFKVAAQVKCQCLLFESRGILCRHALSVLSFERVNKVSSRYILKRWSKNVKRRHTHQEQPRRASVGAKKQEVRRIGVSFAKYMRICIGIRGAHSHFAPRL</sequence>
<accession>A0A444ZHX2</accession>
<dbReference type="Proteomes" id="UP000289738">
    <property type="component" value="Chromosome B04"/>
</dbReference>
<reference evidence="6 7" key="1">
    <citation type="submission" date="2019-01" db="EMBL/GenBank/DDBJ databases">
        <title>Sequencing of cultivated peanut Arachis hypogaea provides insights into genome evolution and oil improvement.</title>
        <authorList>
            <person name="Chen X."/>
        </authorList>
    </citation>
    <scope>NUCLEOTIDE SEQUENCE [LARGE SCALE GENOMIC DNA]</scope>
    <source>
        <strain evidence="7">cv. Fuhuasheng</strain>
        <tissue evidence="6">Leaves</tissue>
    </source>
</reference>
<dbReference type="PANTHER" id="PTHR47718:SF13">
    <property type="entry name" value="OS09G0290500 PROTEIN"/>
    <property type="match status" value="1"/>
</dbReference>
<keyword evidence="2 4" id="KW-0863">Zinc-finger</keyword>
<feature type="domain" description="SWIM-type" evidence="5">
    <location>
        <begin position="76"/>
        <end position="107"/>
    </location>
</feature>
<protein>
    <recommendedName>
        <fullName evidence="5">SWIM-type domain-containing protein</fullName>
    </recommendedName>
</protein>
<evidence type="ECO:0000256" key="3">
    <source>
        <dbReference type="ARBA" id="ARBA00022833"/>
    </source>
</evidence>
<dbReference type="AlphaFoldDB" id="A0A444ZHX2"/>
<keyword evidence="7" id="KW-1185">Reference proteome</keyword>
<dbReference type="InterPro" id="IPR006564">
    <property type="entry name" value="Znf_PMZ"/>
</dbReference>
<comment type="caution">
    <text evidence="6">The sequence shown here is derived from an EMBL/GenBank/DDBJ whole genome shotgun (WGS) entry which is preliminary data.</text>
</comment>
<keyword evidence="1" id="KW-0479">Metal-binding</keyword>
<evidence type="ECO:0000256" key="1">
    <source>
        <dbReference type="ARBA" id="ARBA00022723"/>
    </source>
</evidence>
<evidence type="ECO:0000313" key="6">
    <source>
        <dbReference type="EMBL" id="RYR13795.1"/>
    </source>
</evidence>
<evidence type="ECO:0000256" key="4">
    <source>
        <dbReference type="PROSITE-ProRule" id="PRU00325"/>
    </source>
</evidence>
<dbReference type="GO" id="GO:0008270">
    <property type="term" value="F:zinc ion binding"/>
    <property type="evidence" value="ECO:0007669"/>
    <property type="project" value="UniProtKB-KW"/>
</dbReference>
<organism evidence="6 7">
    <name type="scientific">Arachis hypogaea</name>
    <name type="common">Peanut</name>
    <dbReference type="NCBI Taxonomy" id="3818"/>
    <lineage>
        <taxon>Eukaryota</taxon>
        <taxon>Viridiplantae</taxon>
        <taxon>Streptophyta</taxon>
        <taxon>Embryophyta</taxon>
        <taxon>Tracheophyta</taxon>
        <taxon>Spermatophyta</taxon>
        <taxon>Magnoliopsida</taxon>
        <taxon>eudicotyledons</taxon>
        <taxon>Gunneridae</taxon>
        <taxon>Pentapetalae</taxon>
        <taxon>rosids</taxon>
        <taxon>fabids</taxon>
        <taxon>Fabales</taxon>
        <taxon>Fabaceae</taxon>
        <taxon>Papilionoideae</taxon>
        <taxon>50 kb inversion clade</taxon>
        <taxon>dalbergioids sensu lato</taxon>
        <taxon>Dalbergieae</taxon>
        <taxon>Pterocarpus clade</taxon>
        <taxon>Arachis</taxon>
    </lineage>
</organism>
<evidence type="ECO:0000256" key="2">
    <source>
        <dbReference type="ARBA" id="ARBA00022771"/>
    </source>
</evidence>
<dbReference type="SMART" id="SM00575">
    <property type="entry name" value="ZnF_PMZ"/>
    <property type="match status" value="1"/>
</dbReference>
<dbReference type="EMBL" id="SDMP01000014">
    <property type="protein sequence ID" value="RYR13795.1"/>
    <property type="molecule type" value="Genomic_DNA"/>
</dbReference>
<gene>
    <name evidence="6" type="ORF">Ahy_B04g070599</name>
</gene>
<dbReference type="PROSITE" id="PS50966">
    <property type="entry name" value="ZF_SWIM"/>
    <property type="match status" value="1"/>
</dbReference>
<proteinExistence type="predicted"/>
<dbReference type="Pfam" id="PF04434">
    <property type="entry name" value="SWIM"/>
    <property type="match status" value="1"/>
</dbReference>
<name>A0A444ZHX2_ARAHY</name>